<reference evidence="1 2" key="1">
    <citation type="submission" date="2017-01" db="EMBL/GenBank/DDBJ databases">
        <title>Novel large sulfur bacteria in the metagenomes of groundwater-fed chemosynthetic microbial mats in the Lake Huron basin.</title>
        <authorList>
            <person name="Sharrar A.M."/>
            <person name="Flood B.E."/>
            <person name="Bailey J.V."/>
            <person name="Jones D.S."/>
            <person name="Biddanda B."/>
            <person name="Ruberg S.A."/>
            <person name="Marcus D.N."/>
            <person name="Dick G.J."/>
        </authorList>
    </citation>
    <scope>NUCLEOTIDE SEQUENCE [LARGE SCALE GENOMIC DNA]</scope>
    <source>
        <strain evidence="1">A7</strain>
    </source>
</reference>
<accession>A0A1W9KZR7</accession>
<gene>
    <name evidence="1" type="ORF">BWK72_00055</name>
</gene>
<proteinExistence type="predicted"/>
<dbReference type="AlphaFoldDB" id="A0A1W9KZR7"/>
<evidence type="ECO:0000313" key="1">
    <source>
        <dbReference type="EMBL" id="OQW90243.1"/>
    </source>
</evidence>
<dbReference type="EMBL" id="MTEI01000001">
    <property type="protein sequence ID" value="OQW90243.1"/>
    <property type="molecule type" value="Genomic_DNA"/>
</dbReference>
<organism evidence="1 2">
    <name type="scientific">Rhodoferax ferrireducens</name>
    <dbReference type="NCBI Taxonomy" id="192843"/>
    <lineage>
        <taxon>Bacteria</taxon>
        <taxon>Pseudomonadati</taxon>
        <taxon>Pseudomonadota</taxon>
        <taxon>Betaproteobacteria</taxon>
        <taxon>Burkholderiales</taxon>
        <taxon>Comamonadaceae</taxon>
        <taxon>Rhodoferax</taxon>
    </lineage>
</organism>
<dbReference type="Proteomes" id="UP000192505">
    <property type="component" value="Unassembled WGS sequence"/>
</dbReference>
<evidence type="ECO:0000313" key="2">
    <source>
        <dbReference type="Proteomes" id="UP000192505"/>
    </source>
</evidence>
<name>A0A1W9KZR7_9BURK</name>
<sequence length="104" mass="12082">MPEIKRFTDEQLEHVIEQGLIYLCACPSQVAQSIRQLRQLYDYQQSCLLAPGTDHRVHQAIAATVQTAHALMEDCMEQVLAIEQWDRTTLDMPADLRQRQMREI</sequence>
<protein>
    <submittedName>
        <fullName evidence="1">Uncharacterized protein</fullName>
    </submittedName>
</protein>
<comment type="caution">
    <text evidence="1">The sequence shown here is derived from an EMBL/GenBank/DDBJ whole genome shotgun (WGS) entry which is preliminary data.</text>
</comment>